<gene>
    <name evidence="1" type="ORF">GALL_245030</name>
</gene>
<dbReference type="AlphaFoldDB" id="A0A1J5RNL6"/>
<reference evidence="1" key="1">
    <citation type="submission" date="2016-10" db="EMBL/GenBank/DDBJ databases">
        <title>Sequence of Gallionella enrichment culture.</title>
        <authorList>
            <person name="Poehlein A."/>
            <person name="Muehling M."/>
            <person name="Daniel R."/>
        </authorList>
    </citation>
    <scope>NUCLEOTIDE SEQUENCE</scope>
</reference>
<evidence type="ECO:0000313" key="1">
    <source>
        <dbReference type="EMBL" id="OIQ93543.1"/>
    </source>
</evidence>
<proteinExistence type="predicted"/>
<sequence>MPHLKTLAAAAAASLLAITTITAAHAADAPASRLSLDLNLASIHTEAWARRDLNQVNPGLGLEYQASPDWGAAVGFYRNSYRRTSVYALGVWTPLHLAIPGGLTASAGLAAGLVSGYTRTECPARPLAAGVVLRIRDRDGLGINLLAVPNTPHGAGFIGLQFVAPIN</sequence>
<organism evidence="1">
    <name type="scientific">mine drainage metagenome</name>
    <dbReference type="NCBI Taxonomy" id="410659"/>
    <lineage>
        <taxon>unclassified sequences</taxon>
        <taxon>metagenomes</taxon>
        <taxon>ecological metagenomes</taxon>
    </lineage>
</organism>
<dbReference type="Gene3D" id="2.40.160.20">
    <property type="match status" value="1"/>
</dbReference>
<protein>
    <submittedName>
        <fullName evidence="1">Uncharacterized protein</fullName>
    </submittedName>
</protein>
<name>A0A1J5RNL6_9ZZZZ</name>
<comment type="caution">
    <text evidence="1">The sequence shown here is derived from an EMBL/GenBank/DDBJ whole genome shotgun (WGS) entry which is preliminary data.</text>
</comment>
<dbReference type="EMBL" id="MLJW01000205">
    <property type="protein sequence ID" value="OIQ93543.1"/>
    <property type="molecule type" value="Genomic_DNA"/>
</dbReference>
<accession>A0A1J5RNL6</accession>